<dbReference type="PANTHER" id="PTHR33531:SF7">
    <property type="entry name" value="HYPOTHETICAL MEMBRANE PROTEIN, CONSERVED"/>
    <property type="match status" value="1"/>
</dbReference>
<gene>
    <name evidence="2" type="ORF">AMJ83_01105</name>
</gene>
<dbReference type="CDD" id="cd01045">
    <property type="entry name" value="Ferritin_like_AB"/>
    <property type="match status" value="1"/>
</dbReference>
<dbReference type="InterPro" id="IPR012347">
    <property type="entry name" value="Ferritin-like"/>
</dbReference>
<dbReference type="STRING" id="1703779.AMJ83_01105"/>
<evidence type="ECO:0000313" key="2">
    <source>
        <dbReference type="EMBL" id="KPK64810.1"/>
    </source>
</evidence>
<dbReference type="AlphaFoldDB" id="A0A0S8FXI0"/>
<evidence type="ECO:0000313" key="3">
    <source>
        <dbReference type="Proteomes" id="UP000051373"/>
    </source>
</evidence>
<feature type="domain" description="Rubrerythrin diiron-binding" evidence="1">
    <location>
        <begin position="10"/>
        <end position="152"/>
    </location>
</feature>
<dbReference type="GO" id="GO:0016491">
    <property type="term" value="F:oxidoreductase activity"/>
    <property type="evidence" value="ECO:0007669"/>
    <property type="project" value="InterPro"/>
</dbReference>
<dbReference type="PANTHER" id="PTHR33531">
    <property type="entry name" value="RUBRERYTHRIN SUBFAMILY"/>
    <property type="match status" value="1"/>
</dbReference>
<dbReference type="Pfam" id="PF02915">
    <property type="entry name" value="Rubrerythrin"/>
    <property type="match status" value="1"/>
</dbReference>
<reference evidence="2 3" key="1">
    <citation type="journal article" date="2015" name="Microbiome">
        <title>Genomic resolution of linkages in carbon, nitrogen, and sulfur cycling among widespread estuary sediment bacteria.</title>
        <authorList>
            <person name="Baker B.J."/>
            <person name="Lazar C.S."/>
            <person name="Teske A.P."/>
            <person name="Dick G.J."/>
        </authorList>
    </citation>
    <scope>NUCLEOTIDE SEQUENCE [LARGE SCALE GENOMIC DNA]</scope>
    <source>
        <strain evidence="2">SM23_42</strain>
    </source>
</reference>
<dbReference type="EMBL" id="LJUJ01000001">
    <property type="protein sequence ID" value="KPK64810.1"/>
    <property type="molecule type" value="Genomic_DNA"/>
</dbReference>
<name>A0A0S8FXI0_UNCW3</name>
<sequence>MAEITNEIIEVIKESIELELNGKAFFEHVAEATRNELGKKMFRKLANDEAQHLKVFSDMFTKAVGEDWKKQVDTGESRDESPIIAALTKRVESAAKAGRSSELEAISIGMELERKAIDFFDDAAKRTTDTKAREIFNRITNEEKSHYDLLQAQYDYVSNSGYWFDIAEFRMDGKY</sequence>
<dbReference type="Gene3D" id="1.20.1260.10">
    <property type="match status" value="1"/>
</dbReference>
<dbReference type="Proteomes" id="UP000051373">
    <property type="component" value="Unassembled WGS sequence"/>
</dbReference>
<dbReference type="SUPFAM" id="SSF47240">
    <property type="entry name" value="Ferritin-like"/>
    <property type="match status" value="1"/>
</dbReference>
<evidence type="ECO:0000259" key="1">
    <source>
        <dbReference type="Pfam" id="PF02915"/>
    </source>
</evidence>
<organism evidence="2 3">
    <name type="scientific">candidate division WOR_3 bacterium SM23_42</name>
    <dbReference type="NCBI Taxonomy" id="1703779"/>
    <lineage>
        <taxon>Bacteria</taxon>
        <taxon>Bacteria division WOR-3</taxon>
    </lineage>
</organism>
<protein>
    <recommendedName>
        <fullName evidence="1">Rubrerythrin diiron-binding domain-containing protein</fullName>
    </recommendedName>
</protein>
<accession>A0A0S8FXI0</accession>
<dbReference type="InterPro" id="IPR009078">
    <property type="entry name" value="Ferritin-like_SF"/>
</dbReference>
<proteinExistence type="predicted"/>
<comment type="caution">
    <text evidence="2">The sequence shown here is derived from an EMBL/GenBank/DDBJ whole genome shotgun (WGS) entry which is preliminary data.</text>
</comment>
<dbReference type="GO" id="GO:0046872">
    <property type="term" value="F:metal ion binding"/>
    <property type="evidence" value="ECO:0007669"/>
    <property type="project" value="InterPro"/>
</dbReference>
<dbReference type="InterPro" id="IPR003251">
    <property type="entry name" value="Rr_diiron-bd_dom"/>
</dbReference>